<reference evidence="7 8" key="1">
    <citation type="submission" date="2019-01" db="EMBL/GenBank/DDBJ databases">
        <title>Draft genome sequences of the type strains of six Macrococcus species.</title>
        <authorList>
            <person name="Mazhar S."/>
            <person name="Altermann E."/>
            <person name="Hill C."/>
            <person name="Mcauliffe O."/>
        </authorList>
    </citation>
    <scope>NUCLEOTIDE SEQUENCE [LARGE SCALE GENOMIC DNA]</scope>
    <source>
        <strain evidence="7 8">CCM4809</strain>
    </source>
</reference>
<dbReference type="SUPFAM" id="SSF55620">
    <property type="entry name" value="Tetrahydrobiopterin biosynthesis enzymes-like"/>
    <property type="match status" value="1"/>
</dbReference>
<comment type="catalytic activity">
    <reaction evidence="6">
        <text>7,8-dihydroneopterin 3'-triphosphate + H2O = 6-carboxy-5,6,7,8-tetrahydropterin + triphosphate + acetaldehyde + 2 H(+)</text>
        <dbReference type="Rhea" id="RHEA:27966"/>
        <dbReference type="ChEBI" id="CHEBI:15343"/>
        <dbReference type="ChEBI" id="CHEBI:15377"/>
        <dbReference type="ChEBI" id="CHEBI:15378"/>
        <dbReference type="ChEBI" id="CHEBI:18036"/>
        <dbReference type="ChEBI" id="CHEBI:58462"/>
        <dbReference type="ChEBI" id="CHEBI:61032"/>
        <dbReference type="EC" id="4.1.2.50"/>
    </reaction>
</comment>
<evidence type="ECO:0000256" key="1">
    <source>
        <dbReference type="ARBA" id="ARBA00005061"/>
    </source>
</evidence>
<protein>
    <recommendedName>
        <fullName evidence="4">6-carboxy-5,6,7,8-tetrahydropterin synthase</fullName>
        <ecNumber evidence="3">4.1.2.50</ecNumber>
    </recommendedName>
    <alternativeName>
        <fullName evidence="5">Queuosine biosynthesis protein QueD</fullName>
    </alternativeName>
</protein>
<dbReference type="Gene3D" id="3.30.479.10">
    <property type="entry name" value="6-pyruvoyl tetrahydropterin synthase/QueD"/>
    <property type="match status" value="1"/>
</dbReference>
<dbReference type="Pfam" id="PF01242">
    <property type="entry name" value="PTPS"/>
    <property type="match status" value="1"/>
</dbReference>
<comment type="caution">
    <text evidence="7">The sequence shown here is derived from an EMBL/GenBank/DDBJ whole genome shotgun (WGS) entry which is preliminary data.</text>
</comment>
<evidence type="ECO:0000256" key="2">
    <source>
        <dbReference type="ARBA" id="ARBA00008900"/>
    </source>
</evidence>
<sequence>MTKFTDITAPQNFKIYDSCPLLKLKFEFNAHCRIFFTVDKYKDLSHHHYAFYLTVSSPINHMGLGVDFFEVEKIYTTYLAPKLNDQLLNHTLPEMNMTAENIAYWLWQQFEQYLPSDVDIETLELFEAPTHSVILNRQIMNE</sequence>
<proteinExistence type="inferred from homology"/>
<dbReference type="UniPathway" id="UPA00391"/>
<evidence type="ECO:0000256" key="5">
    <source>
        <dbReference type="ARBA" id="ARBA00031449"/>
    </source>
</evidence>
<evidence type="ECO:0000256" key="6">
    <source>
        <dbReference type="ARBA" id="ARBA00048807"/>
    </source>
</evidence>
<evidence type="ECO:0000313" key="7">
    <source>
        <dbReference type="EMBL" id="TDM01936.1"/>
    </source>
</evidence>
<evidence type="ECO:0000256" key="4">
    <source>
        <dbReference type="ARBA" id="ARBA00018141"/>
    </source>
</evidence>
<name>A0A4R6BJZ5_9STAP</name>
<gene>
    <name evidence="7" type="ORF">ERX37_06920</name>
</gene>
<dbReference type="GO" id="GO:0070497">
    <property type="term" value="F:6-carboxytetrahydropterin synthase activity"/>
    <property type="evidence" value="ECO:0007669"/>
    <property type="project" value="UniProtKB-EC"/>
</dbReference>
<dbReference type="EC" id="4.1.2.50" evidence="3"/>
<evidence type="ECO:0000256" key="3">
    <source>
        <dbReference type="ARBA" id="ARBA00012982"/>
    </source>
</evidence>
<comment type="similarity">
    <text evidence="2">Belongs to the PTPS family. QueD subfamily.</text>
</comment>
<organism evidence="7 8">
    <name type="scientific">Macrococcus hajekii</name>
    <dbReference type="NCBI Taxonomy" id="198482"/>
    <lineage>
        <taxon>Bacteria</taxon>
        <taxon>Bacillati</taxon>
        <taxon>Bacillota</taxon>
        <taxon>Bacilli</taxon>
        <taxon>Bacillales</taxon>
        <taxon>Staphylococcaceae</taxon>
        <taxon>Macrococcus</taxon>
    </lineage>
</organism>
<dbReference type="EMBL" id="SCWE01000002">
    <property type="protein sequence ID" value="TDM01936.1"/>
    <property type="molecule type" value="Genomic_DNA"/>
</dbReference>
<dbReference type="RefSeq" id="WP_133429948.1">
    <property type="nucleotide sequence ID" value="NZ_BMCC01000003.1"/>
</dbReference>
<keyword evidence="8" id="KW-1185">Reference proteome</keyword>
<comment type="pathway">
    <text evidence="1">Purine metabolism; 7-cyano-7-deazaguanine biosynthesis.</text>
</comment>
<dbReference type="OrthoDB" id="9804698at2"/>
<dbReference type="Proteomes" id="UP000295328">
    <property type="component" value="Unassembled WGS sequence"/>
</dbReference>
<dbReference type="AlphaFoldDB" id="A0A4R6BJZ5"/>
<accession>A0A4R6BJZ5</accession>
<evidence type="ECO:0000313" key="8">
    <source>
        <dbReference type="Proteomes" id="UP000295328"/>
    </source>
</evidence>
<dbReference type="InterPro" id="IPR038418">
    <property type="entry name" value="6-PTP_synth/QueD_sf"/>
</dbReference>
<dbReference type="InterPro" id="IPR007115">
    <property type="entry name" value="6-PTP_synth/QueD"/>
</dbReference>